<dbReference type="EMBL" id="PQSP01000008">
    <property type="protein sequence ID" value="RUS65966.1"/>
    <property type="molecule type" value="Genomic_DNA"/>
</dbReference>
<proteinExistence type="predicted"/>
<reference evidence="1 2" key="1">
    <citation type="submission" date="2018-01" db="EMBL/GenBank/DDBJ databases">
        <title>Saezia sanguinis gen. nov., sp. nov., in the order Burkholderiales isolated from human blood.</title>
        <authorList>
            <person name="Medina-Pascual M.J."/>
            <person name="Valdezate S."/>
            <person name="Monzon S."/>
            <person name="Cuesta I."/>
            <person name="Carrasco G."/>
            <person name="Villalon P."/>
            <person name="Saez-Nieto J.A."/>
        </authorList>
    </citation>
    <scope>NUCLEOTIDE SEQUENCE [LARGE SCALE GENOMIC DNA]</scope>
    <source>
        <strain evidence="1 2">CNM695-12</strain>
    </source>
</reference>
<dbReference type="AlphaFoldDB" id="A0A433SB39"/>
<keyword evidence="2" id="KW-1185">Reference proteome</keyword>
<sequence>MQFLHLCMQILQPNVSHRWQHTLLHSSLFYKEKIPFLLSD</sequence>
<organism evidence="1 2">
    <name type="scientific">Saezia sanguinis</name>
    <dbReference type="NCBI Taxonomy" id="1965230"/>
    <lineage>
        <taxon>Bacteria</taxon>
        <taxon>Pseudomonadati</taxon>
        <taxon>Pseudomonadota</taxon>
        <taxon>Betaproteobacteria</taxon>
        <taxon>Burkholderiales</taxon>
        <taxon>Saeziaceae</taxon>
        <taxon>Saezia</taxon>
    </lineage>
</organism>
<comment type="caution">
    <text evidence="1">The sequence shown here is derived from an EMBL/GenBank/DDBJ whole genome shotgun (WGS) entry which is preliminary data.</text>
</comment>
<gene>
    <name evidence="1" type="ORF">CUZ56_02566</name>
</gene>
<name>A0A433SB39_9BURK</name>
<accession>A0A433SB39</accession>
<evidence type="ECO:0000313" key="1">
    <source>
        <dbReference type="EMBL" id="RUS65966.1"/>
    </source>
</evidence>
<dbReference type="Proteomes" id="UP000286947">
    <property type="component" value="Unassembled WGS sequence"/>
</dbReference>
<protein>
    <submittedName>
        <fullName evidence="1">Uncharacterized protein</fullName>
    </submittedName>
</protein>
<evidence type="ECO:0000313" key="2">
    <source>
        <dbReference type="Proteomes" id="UP000286947"/>
    </source>
</evidence>